<name>A0A0C9VRM2_9AGAM</name>
<accession>A0A0C9VRM2</accession>
<dbReference type="OrthoDB" id="5303367at2759"/>
<sequence length="414" mass="46313">PIDISSTASHRTFRLIDCNQVTQHKRLRIVEFPNFLEIHYATISYIWCGKIANLTDVPTFRVVGALTAHPVSVDVLSHACLVAEKQGISYIWLDLLCIMQASDDDKAWQIEHMYEFFSSCSICIILPAGMQYIVRLDEETGWIHRGWTLQESLAPKRAVVLFRWSFGPGKRRSSTVEEVIPGHSAIATVKDIVDACAIGFMYFFRKYPGGDPNIQPLFMIKARIFGHQSPNLLSLASAMDDVVGVEPDVREHAIWQCAMMRTTHYPVDMVFSIMGLFGVTLPVRAFTQNDRTGATIALAKKILETGKSASWLGISFRLPPCRYLATFPIFPRTGVAEKALVKTQVGLQEMADFMDCEFPNADALQSGLPTGTMDDAGYLTFTSRYVYVIPEHQQSHSAVSTSGIFESKYTNLGY</sequence>
<reference evidence="2 3" key="1">
    <citation type="submission" date="2014-04" db="EMBL/GenBank/DDBJ databases">
        <title>Evolutionary Origins and Diversification of the Mycorrhizal Mutualists.</title>
        <authorList>
            <consortium name="DOE Joint Genome Institute"/>
            <consortium name="Mycorrhizal Genomics Consortium"/>
            <person name="Kohler A."/>
            <person name="Kuo A."/>
            <person name="Nagy L.G."/>
            <person name="Floudas D."/>
            <person name="Copeland A."/>
            <person name="Barry K.W."/>
            <person name="Cichocki N."/>
            <person name="Veneault-Fourrey C."/>
            <person name="LaButti K."/>
            <person name="Lindquist E.A."/>
            <person name="Lipzen A."/>
            <person name="Lundell T."/>
            <person name="Morin E."/>
            <person name="Murat C."/>
            <person name="Riley R."/>
            <person name="Ohm R."/>
            <person name="Sun H."/>
            <person name="Tunlid A."/>
            <person name="Henrissat B."/>
            <person name="Grigoriev I.V."/>
            <person name="Hibbett D.S."/>
            <person name="Martin F."/>
        </authorList>
    </citation>
    <scope>NUCLEOTIDE SEQUENCE [LARGE SCALE GENOMIC DNA]</scope>
    <source>
        <strain evidence="2 3">MD-312</strain>
    </source>
</reference>
<dbReference type="InterPro" id="IPR010730">
    <property type="entry name" value="HET"/>
</dbReference>
<organism evidence="2 3">
    <name type="scientific">Hydnomerulius pinastri MD-312</name>
    <dbReference type="NCBI Taxonomy" id="994086"/>
    <lineage>
        <taxon>Eukaryota</taxon>
        <taxon>Fungi</taxon>
        <taxon>Dikarya</taxon>
        <taxon>Basidiomycota</taxon>
        <taxon>Agaricomycotina</taxon>
        <taxon>Agaricomycetes</taxon>
        <taxon>Agaricomycetidae</taxon>
        <taxon>Boletales</taxon>
        <taxon>Boletales incertae sedis</taxon>
        <taxon>Leucogyrophana</taxon>
    </lineage>
</organism>
<proteinExistence type="predicted"/>
<dbReference type="EMBL" id="KN839872">
    <property type="protein sequence ID" value="KIJ60480.1"/>
    <property type="molecule type" value="Genomic_DNA"/>
</dbReference>
<dbReference type="Pfam" id="PF06985">
    <property type="entry name" value="HET"/>
    <property type="match status" value="1"/>
</dbReference>
<evidence type="ECO:0000313" key="2">
    <source>
        <dbReference type="EMBL" id="KIJ60480.1"/>
    </source>
</evidence>
<dbReference type="AlphaFoldDB" id="A0A0C9VRM2"/>
<feature type="non-terminal residue" evidence="2">
    <location>
        <position position="1"/>
    </location>
</feature>
<feature type="domain" description="Heterokaryon incompatibility" evidence="1">
    <location>
        <begin position="40"/>
        <end position="126"/>
    </location>
</feature>
<protein>
    <recommendedName>
        <fullName evidence="1">Heterokaryon incompatibility domain-containing protein</fullName>
    </recommendedName>
</protein>
<evidence type="ECO:0000259" key="1">
    <source>
        <dbReference type="Pfam" id="PF06985"/>
    </source>
</evidence>
<dbReference type="Proteomes" id="UP000053820">
    <property type="component" value="Unassembled WGS sequence"/>
</dbReference>
<gene>
    <name evidence="2" type="ORF">HYDPIDRAFT_98691</name>
</gene>
<dbReference type="HOGENOM" id="CLU_020536_0_0_1"/>
<dbReference type="PANTHER" id="PTHR33112">
    <property type="entry name" value="DOMAIN PROTEIN, PUTATIVE-RELATED"/>
    <property type="match status" value="1"/>
</dbReference>
<dbReference type="PANTHER" id="PTHR33112:SF14">
    <property type="entry name" value="HETEROKARYON INCOMPATIBILITY DOMAIN-CONTAINING PROTEIN"/>
    <property type="match status" value="1"/>
</dbReference>
<evidence type="ECO:0000313" key="3">
    <source>
        <dbReference type="Proteomes" id="UP000053820"/>
    </source>
</evidence>
<keyword evidence="3" id="KW-1185">Reference proteome</keyword>